<organism evidence="1 2">
    <name type="scientific">Puccinia graminis f. sp. tritici</name>
    <dbReference type="NCBI Taxonomy" id="56615"/>
    <lineage>
        <taxon>Eukaryota</taxon>
        <taxon>Fungi</taxon>
        <taxon>Dikarya</taxon>
        <taxon>Basidiomycota</taxon>
        <taxon>Pucciniomycotina</taxon>
        <taxon>Pucciniomycetes</taxon>
        <taxon>Pucciniales</taxon>
        <taxon>Pucciniaceae</taxon>
        <taxon>Puccinia</taxon>
    </lineage>
</organism>
<evidence type="ECO:0000313" key="1">
    <source>
        <dbReference type="EMBL" id="KAA1128247.1"/>
    </source>
</evidence>
<dbReference type="EMBL" id="VDEP01000143">
    <property type="protein sequence ID" value="KAA1128247.1"/>
    <property type="molecule type" value="Genomic_DNA"/>
</dbReference>
<dbReference type="AlphaFoldDB" id="A0A5B0RRQ2"/>
<name>A0A5B0RRQ2_PUCGR</name>
<dbReference type="Proteomes" id="UP000325313">
    <property type="component" value="Unassembled WGS sequence"/>
</dbReference>
<gene>
    <name evidence="1" type="ORF">PGTUg99_015907</name>
</gene>
<proteinExistence type="predicted"/>
<evidence type="ECO:0000313" key="2">
    <source>
        <dbReference type="Proteomes" id="UP000325313"/>
    </source>
</evidence>
<sequence>MKTQLKLKEHHLAKDEASGARRTVARSKSRLICGIGRVVTEVMVESNSRWINKFAGRSSRVRMGSRGGEVTTSKVEIN</sequence>
<reference evidence="1 2" key="1">
    <citation type="submission" date="2019-05" db="EMBL/GenBank/DDBJ databases">
        <title>Emergence of the Ug99 lineage of the wheat stem rust pathogen through somatic hybridization.</title>
        <authorList>
            <person name="Li F."/>
            <person name="Upadhyaya N.M."/>
            <person name="Sperschneider J."/>
            <person name="Matny O."/>
            <person name="Nguyen-Phuc H."/>
            <person name="Mago R."/>
            <person name="Raley C."/>
            <person name="Miller M.E."/>
            <person name="Silverstein K.A.T."/>
            <person name="Henningsen E."/>
            <person name="Hirsch C.D."/>
            <person name="Visser B."/>
            <person name="Pretorius Z.A."/>
            <person name="Steffenson B.J."/>
            <person name="Schwessinger B."/>
            <person name="Dodds P.N."/>
            <person name="Figueroa M."/>
        </authorList>
    </citation>
    <scope>NUCLEOTIDE SEQUENCE [LARGE SCALE GENOMIC DNA]</scope>
    <source>
        <strain evidence="1 2">Ug99</strain>
    </source>
</reference>
<comment type="caution">
    <text evidence="1">The sequence shown here is derived from an EMBL/GenBank/DDBJ whole genome shotgun (WGS) entry which is preliminary data.</text>
</comment>
<accession>A0A5B0RRQ2</accession>
<protein>
    <submittedName>
        <fullName evidence="1">Uncharacterized protein</fullName>
    </submittedName>
</protein>